<gene>
    <name evidence="2" type="ORF">C900_05327</name>
</gene>
<dbReference type="RefSeq" id="WP_009582417.1">
    <property type="nucleotide sequence ID" value="NZ_AMZN01000081.1"/>
</dbReference>
<keyword evidence="1" id="KW-0812">Transmembrane</keyword>
<evidence type="ECO:0000256" key="1">
    <source>
        <dbReference type="SAM" id="Phobius"/>
    </source>
</evidence>
<keyword evidence="3" id="KW-1185">Reference proteome</keyword>
<feature type="transmembrane region" description="Helical" evidence="1">
    <location>
        <begin position="60"/>
        <end position="84"/>
    </location>
</feature>
<proteinExistence type="predicted"/>
<sequence length="114" mass="13098">MNDMTGEGMSFSIRQLFYALASFFVIIFLLYLGRPVVVPLAFAFLIFLILCPVSRFFEKAAFLAIVPYVGAALLGDVPALYAFMNWYPEVILMLWFIRIMEDEIPVEKKVKMNI</sequence>
<accession>L8JK43</accession>
<dbReference type="STRING" id="1237149.C900_05327"/>
<feature type="transmembrane region" description="Helical" evidence="1">
    <location>
        <begin position="12"/>
        <end position="30"/>
    </location>
</feature>
<dbReference type="AlphaFoldDB" id="L8JK43"/>
<evidence type="ECO:0000313" key="3">
    <source>
        <dbReference type="Proteomes" id="UP000011135"/>
    </source>
</evidence>
<feature type="transmembrane region" description="Helical" evidence="1">
    <location>
        <begin position="36"/>
        <end position="53"/>
    </location>
</feature>
<keyword evidence="1" id="KW-1133">Transmembrane helix</keyword>
<organism evidence="2 3">
    <name type="scientific">Fulvivirga imtechensis AK7</name>
    <dbReference type="NCBI Taxonomy" id="1237149"/>
    <lineage>
        <taxon>Bacteria</taxon>
        <taxon>Pseudomonadati</taxon>
        <taxon>Bacteroidota</taxon>
        <taxon>Cytophagia</taxon>
        <taxon>Cytophagales</taxon>
        <taxon>Fulvivirgaceae</taxon>
        <taxon>Fulvivirga</taxon>
    </lineage>
</organism>
<dbReference type="EMBL" id="AMZN01000081">
    <property type="protein sequence ID" value="ELR69256.1"/>
    <property type="molecule type" value="Genomic_DNA"/>
</dbReference>
<protein>
    <submittedName>
        <fullName evidence="2">Uncharacterized protein</fullName>
    </submittedName>
</protein>
<keyword evidence="1" id="KW-0472">Membrane</keyword>
<name>L8JK43_9BACT</name>
<dbReference type="Proteomes" id="UP000011135">
    <property type="component" value="Unassembled WGS sequence"/>
</dbReference>
<reference evidence="2 3" key="1">
    <citation type="submission" date="2012-12" db="EMBL/GenBank/DDBJ databases">
        <title>Genome assembly of Fulvivirga imtechensis AK7.</title>
        <authorList>
            <person name="Nupur N."/>
            <person name="Khatri I."/>
            <person name="Kumar R."/>
            <person name="Subramanian S."/>
            <person name="Pinnaka A."/>
        </authorList>
    </citation>
    <scope>NUCLEOTIDE SEQUENCE [LARGE SCALE GENOMIC DNA]</scope>
    <source>
        <strain evidence="2 3">AK7</strain>
    </source>
</reference>
<comment type="caution">
    <text evidence="2">The sequence shown here is derived from an EMBL/GenBank/DDBJ whole genome shotgun (WGS) entry which is preliminary data.</text>
</comment>
<evidence type="ECO:0000313" key="2">
    <source>
        <dbReference type="EMBL" id="ELR69256.1"/>
    </source>
</evidence>